<dbReference type="Pfam" id="PF00557">
    <property type="entry name" value="Peptidase_M24"/>
    <property type="match status" value="1"/>
</dbReference>
<proteinExistence type="predicted"/>
<feature type="domain" description="Peptidase M24" evidence="1">
    <location>
        <begin position="177"/>
        <end position="391"/>
    </location>
</feature>
<dbReference type="SUPFAM" id="SSF55920">
    <property type="entry name" value="Creatinase/aminopeptidase"/>
    <property type="match status" value="1"/>
</dbReference>
<sequence length="410" mass="46729">MLLSNRNQVEKLNQWIEVKLTKLLPRLMKKHNLDMWIVTTEEYNEDPVFPFLVPQPFLRGDLGCIFPPSCPISILVFALENDSLKKYCISPLGYTGYQQIFNGTNKVWNDVATLIKKHEPKQVALNISADMNHGNGLSYSHYCHLIKDNDQLKGKITSSDKLVAAYLSTRLSEEIDHYKQVCELAQSVIEDSLKEIKVNETTAQDLSWNVREKFEQMNLRSWFHPAVMVQRKGTKRVSIDAPLKYGDLVHLDAGVQYMGLCTDHQRLSYIGGVKDPAFLELTDKMEKTTQLQDIVIEQIESEKTGNEILQKAKRQAELLKIDTRIYCHPIGGHGHGAGPLIGTWNQQEYTDKGKYEIAENSCMALELATVQQLKAWDGKIVAIPLEENIFINKTEVIIMGKRQTELLIVE</sequence>
<dbReference type="EMBL" id="CP158367">
    <property type="protein sequence ID" value="XBX76054.1"/>
    <property type="molecule type" value="Genomic_DNA"/>
</dbReference>
<accession>A0AAU7VPR7</accession>
<dbReference type="AlphaFoldDB" id="A0AAU7VPR7"/>
<reference evidence="2" key="2">
    <citation type="submission" date="2024-06" db="EMBL/GenBank/DDBJ databases">
        <authorList>
            <person name="Petrova K.O."/>
            <person name="Toshchakov S.V."/>
            <person name="Boltjanskaja Y.V."/>
            <person name="Kevbrin V."/>
        </authorList>
    </citation>
    <scope>NUCLEOTIDE SEQUENCE</scope>
    <source>
        <strain evidence="2">Z-910T</strain>
    </source>
</reference>
<dbReference type="RefSeq" id="WP_350344789.1">
    <property type="nucleotide sequence ID" value="NZ_CP158367.1"/>
</dbReference>
<evidence type="ECO:0000313" key="2">
    <source>
        <dbReference type="EMBL" id="XBX76054.1"/>
    </source>
</evidence>
<protein>
    <submittedName>
        <fullName evidence="2">M24 family metallopeptidase</fullName>
    </submittedName>
</protein>
<evidence type="ECO:0000259" key="1">
    <source>
        <dbReference type="Pfam" id="PF00557"/>
    </source>
</evidence>
<dbReference type="Gene3D" id="3.90.230.10">
    <property type="entry name" value="Creatinase/methionine aminopeptidase superfamily"/>
    <property type="match status" value="1"/>
</dbReference>
<reference evidence="2" key="1">
    <citation type="journal article" date="2013" name="Extremophiles">
        <title>Proteinivorax tanatarense gen. nov., sp. nov., an anaerobic, haloalkaliphilic, proteolytic bacterium isolated from a decaying algal bloom, and proposal of Proteinivoraceae fam. nov.</title>
        <authorList>
            <person name="Kevbrin V."/>
            <person name="Boltyanskaya Y."/>
            <person name="Zhilina T."/>
            <person name="Kolganova T."/>
            <person name="Lavrentjeva E."/>
            <person name="Kuznetsov B."/>
        </authorList>
    </citation>
    <scope>NUCLEOTIDE SEQUENCE</scope>
    <source>
        <strain evidence="2">Z-910T</strain>
    </source>
</reference>
<name>A0AAU7VPR7_9FIRM</name>
<dbReference type="InterPro" id="IPR036005">
    <property type="entry name" value="Creatinase/aminopeptidase-like"/>
</dbReference>
<gene>
    <name evidence="2" type="ORF">PRVXT_001229</name>
</gene>
<dbReference type="InterPro" id="IPR000994">
    <property type="entry name" value="Pept_M24"/>
</dbReference>
<organism evidence="2">
    <name type="scientific">Proteinivorax tanatarense</name>
    <dbReference type="NCBI Taxonomy" id="1260629"/>
    <lineage>
        <taxon>Bacteria</taxon>
        <taxon>Bacillati</taxon>
        <taxon>Bacillota</taxon>
        <taxon>Clostridia</taxon>
        <taxon>Eubacteriales</taxon>
        <taxon>Proteinivoracaceae</taxon>
        <taxon>Proteinivorax</taxon>
    </lineage>
</organism>